<dbReference type="EMBL" id="BKCP01005405">
    <property type="protein sequence ID" value="GER37673.1"/>
    <property type="molecule type" value="Genomic_DNA"/>
</dbReference>
<evidence type="ECO:0000256" key="5">
    <source>
        <dbReference type="ARBA" id="ARBA00023125"/>
    </source>
</evidence>
<evidence type="ECO:0000256" key="2">
    <source>
        <dbReference type="ARBA" id="ARBA00022771"/>
    </source>
</evidence>
<dbReference type="PROSITE" id="PS01361">
    <property type="entry name" value="ZF_DOF_1"/>
    <property type="match status" value="1"/>
</dbReference>
<proteinExistence type="predicted"/>
<gene>
    <name evidence="12" type="ORF">STAS_14099</name>
</gene>
<accession>A0A5A7PXS1</accession>
<keyword evidence="6 9" id="KW-0804">Transcription</keyword>
<keyword evidence="7 8" id="KW-0539">Nucleus</keyword>
<keyword evidence="2 8" id="KW-0863">Zinc-finger</keyword>
<evidence type="ECO:0000256" key="7">
    <source>
        <dbReference type="ARBA" id="ARBA00023242"/>
    </source>
</evidence>
<dbReference type="OrthoDB" id="10382146at2759"/>
<evidence type="ECO:0000256" key="10">
    <source>
        <dbReference type="SAM" id="MobiDB-lite"/>
    </source>
</evidence>
<feature type="compositionally biased region" description="Basic residues" evidence="10">
    <location>
        <begin position="89"/>
        <end position="98"/>
    </location>
</feature>
<name>A0A5A7PXS1_STRAF</name>
<evidence type="ECO:0000256" key="4">
    <source>
        <dbReference type="ARBA" id="ARBA00023015"/>
    </source>
</evidence>
<dbReference type="Proteomes" id="UP000325081">
    <property type="component" value="Unassembled WGS sequence"/>
</dbReference>
<dbReference type="PANTHER" id="PTHR31992:SF316">
    <property type="entry name" value="DOF ZINC FINGER PROTEIN DOF1.2"/>
    <property type="match status" value="1"/>
</dbReference>
<dbReference type="AlphaFoldDB" id="A0A5A7PXS1"/>
<dbReference type="PANTHER" id="PTHR31992">
    <property type="entry name" value="DOF ZINC FINGER PROTEIN DOF1.4-RELATED"/>
    <property type="match status" value="1"/>
</dbReference>
<evidence type="ECO:0000313" key="12">
    <source>
        <dbReference type="EMBL" id="GER37673.1"/>
    </source>
</evidence>
<evidence type="ECO:0000256" key="1">
    <source>
        <dbReference type="ARBA" id="ARBA00022723"/>
    </source>
</evidence>
<protein>
    <recommendedName>
        <fullName evidence="9">Dof zinc finger protein</fullName>
    </recommendedName>
</protein>
<feature type="region of interest" description="Disordered" evidence="10">
    <location>
        <begin position="82"/>
        <end position="113"/>
    </location>
</feature>
<comment type="function">
    <text evidence="9">Transcription factor that binds specifically to a 5'-AA[AG]G-3' consensus core sequence.</text>
</comment>
<comment type="caution">
    <text evidence="12">The sequence shown here is derived from an EMBL/GenBank/DDBJ whole genome shotgun (WGS) entry which is preliminary data.</text>
</comment>
<dbReference type="GO" id="GO:0003700">
    <property type="term" value="F:DNA-binding transcription factor activity"/>
    <property type="evidence" value="ECO:0007669"/>
    <property type="project" value="UniProtKB-UniRule"/>
</dbReference>
<keyword evidence="13" id="KW-1185">Reference proteome</keyword>
<evidence type="ECO:0000256" key="9">
    <source>
        <dbReference type="RuleBase" id="RU369094"/>
    </source>
</evidence>
<dbReference type="GO" id="GO:0003677">
    <property type="term" value="F:DNA binding"/>
    <property type="evidence" value="ECO:0007669"/>
    <property type="project" value="UniProtKB-UniRule"/>
</dbReference>
<dbReference type="InterPro" id="IPR003851">
    <property type="entry name" value="Znf_Dof"/>
</dbReference>
<keyword evidence="3 9" id="KW-0862">Zinc</keyword>
<dbReference type="GO" id="GO:0005634">
    <property type="term" value="C:nucleus"/>
    <property type="evidence" value="ECO:0007669"/>
    <property type="project" value="UniProtKB-SubCell"/>
</dbReference>
<dbReference type="InterPro" id="IPR045174">
    <property type="entry name" value="Dof"/>
</dbReference>
<keyword evidence="1 9" id="KW-0479">Metal-binding</keyword>
<reference evidence="13" key="1">
    <citation type="journal article" date="2019" name="Curr. Biol.">
        <title>Genome Sequence of Striga asiatica Provides Insight into the Evolution of Plant Parasitism.</title>
        <authorList>
            <person name="Yoshida S."/>
            <person name="Kim S."/>
            <person name="Wafula E.K."/>
            <person name="Tanskanen J."/>
            <person name="Kim Y.M."/>
            <person name="Honaas L."/>
            <person name="Yang Z."/>
            <person name="Spallek T."/>
            <person name="Conn C.E."/>
            <person name="Ichihashi Y."/>
            <person name="Cheong K."/>
            <person name="Cui S."/>
            <person name="Der J.P."/>
            <person name="Gundlach H."/>
            <person name="Jiao Y."/>
            <person name="Hori C."/>
            <person name="Ishida J.K."/>
            <person name="Kasahara H."/>
            <person name="Kiba T."/>
            <person name="Kim M.S."/>
            <person name="Koo N."/>
            <person name="Laohavisit A."/>
            <person name="Lee Y.H."/>
            <person name="Lumba S."/>
            <person name="McCourt P."/>
            <person name="Mortimer J.C."/>
            <person name="Mutuku J.M."/>
            <person name="Nomura T."/>
            <person name="Sasaki-Sekimoto Y."/>
            <person name="Seto Y."/>
            <person name="Wang Y."/>
            <person name="Wakatake T."/>
            <person name="Sakakibara H."/>
            <person name="Demura T."/>
            <person name="Yamaguchi S."/>
            <person name="Yoneyama K."/>
            <person name="Manabe R.I."/>
            <person name="Nelson D.C."/>
            <person name="Schulman A.H."/>
            <person name="Timko M.P."/>
            <person name="dePamphilis C.W."/>
            <person name="Choi D."/>
            <person name="Shirasu K."/>
        </authorList>
    </citation>
    <scope>NUCLEOTIDE SEQUENCE [LARGE SCALE GENOMIC DNA]</scope>
    <source>
        <strain evidence="13">cv. UVA1</strain>
    </source>
</reference>
<dbReference type="PROSITE" id="PS50884">
    <property type="entry name" value="ZF_DOF_2"/>
    <property type="match status" value="1"/>
</dbReference>
<dbReference type="Pfam" id="PF02701">
    <property type="entry name" value="Zn_ribbon_Dof"/>
    <property type="match status" value="1"/>
</dbReference>
<evidence type="ECO:0000313" key="13">
    <source>
        <dbReference type="Proteomes" id="UP000325081"/>
    </source>
</evidence>
<evidence type="ECO:0000256" key="8">
    <source>
        <dbReference type="PROSITE-ProRule" id="PRU00071"/>
    </source>
</evidence>
<evidence type="ECO:0000256" key="3">
    <source>
        <dbReference type="ARBA" id="ARBA00022833"/>
    </source>
</evidence>
<evidence type="ECO:0000259" key="11">
    <source>
        <dbReference type="PROSITE" id="PS50884"/>
    </source>
</evidence>
<feature type="domain" description="Dof-type" evidence="11">
    <location>
        <begin position="41"/>
        <end position="95"/>
    </location>
</feature>
<dbReference type="GO" id="GO:0008270">
    <property type="term" value="F:zinc ion binding"/>
    <property type="evidence" value="ECO:0007669"/>
    <property type="project" value="UniProtKB-KW"/>
</dbReference>
<feature type="compositionally biased region" description="Polar residues" evidence="10">
    <location>
        <begin position="1"/>
        <end position="10"/>
    </location>
</feature>
<keyword evidence="5 8" id="KW-0238">DNA-binding</keyword>
<organism evidence="12 13">
    <name type="scientific">Striga asiatica</name>
    <name type="common">Asiatic witchweed</name>
    <name type="synonym">Buchnera asiatica</name>
    <dbReference type="NCBI Taxonomy" id="4170"/>
    <lineage>
        <taxon>Eukaryota</taxon>
        <taxon>Viridiplantae</taxon>
        <taxon>Streptophyta</taxon>
        <taxon>Embryophyta</taxon>
        <taxon>Tracheophyta</taxon>
        <taxon>Spermatophyta</taxon>
        <taxon>Magnoliopsida</taxon>
        <taxon>eudicotyledons</taxon>
        <taxon>Gunneridae</taxon>
        <taxon>Pentapetalae</taxon>
        <taxon>asterids</taxon>
        <taxon>lamiids</taxon>
        <taxon>Lamiales</taxon>
        <taxon>Orobanchaceae</taxon>
        <taxon>Buchnereae</taxon>
        <taxon>Striga</taxon>
    </lineage>
</organism>
<sequence>MFTRTTTTTDPYLIFGHPSIGRRPPPAGAARWQSSITEAAPSCPRCASANTKFCYYNNYSLSQPRYLCRACRRYWTRGGSLRSVPVGSGRRKSRRARSARPGPKPDTGLESGPWIADSLAEYASPSAEGDEPSTESPGNCIRIEGGGEVFEYHRKAATMDGSIDRALDQFSAGPEMDGADFACHGFGPFGSWQGQFCDDVAAGVLGPSEGTSVPDFGDEVQQGIQLPGFGLFSGDDPFRVSANLLGDPFDLSAYELYYSNP</sequence>
<comment type="subcellular location">
    <subcellularLocation>
        <location evidence="8 9">Nucleus</location>
    </subcellularLocation>
</comment>
<feature type="region of interest" description="Disordered" evidence="10">
    <location>
        <begin position="1"/>
        <end position="29"/>
    </location>
</feature>
<evidence type="ECO:0000256" key="6">
    <source>
        <dbReference type="ARBA" id="ARBA00023163"/>
    </source>
</evidence>
<keyword evidence="4 9" id="KW-0805">Transcription regulation</keyword>